<comment type="caution">
    <text evidence="1">The sequence shown here is derived from an EMBL/GenBank/DDBJ whole genome shotgun (WGS) entry which is preliminary data.</text>
</comment>
<protein>
    <submittedName>
        <fullName evidence="1">Uncharacterized protein</fullName>
    </submittedName>
</protein>
<accession>A0A4Y2N6B4</accession>
<dbReference type="EMBL" id="BGPR01008607">
    <property type="protein sequence ID" value="GBN34901.1"/>
    <property type="molecule type" value="Genomic_DNA"/>
</dbReference>
<reference evidence="1 2" key="1">
    <citation type="journal article" date="2019" name="Sci. Rep.">
        <title>Orb-weaving spider Araneus ventricosus genome elucidates the spidroin gene catalogue.</title>
        <authorList>
            <person name="Kono N."/>
            <person name="Nakamura H."/>
            <person name="Ohtoshi R."/>
            <person name="Moran D.A.P."/>
            <person name="Shinohara A."/>
            <person name="Yoshida Y."/>
            <person name="Fujiwara M."/>
            <person name="Mori M."/>
            <person name="Tomita M."/>
            <person name="Arakawa K."/>
        </authorList>
    </citation>
    <scope>NUCLEOTIDE SEQUENCE [LARGE SCALE GENOMIC DNA]</scope>
</reference>
<gene>
    <name evidence="1" type="ORF">AVEN_91456_1</name>
</gene>
<dbReference type="AlphaFoldDB" id="A0A4Y2N6B4"/>
<dbReference type="Proteomes" id="UP000499080">
    <property type="component" value="Unassembled WGS sequence"/>
</dbReference>
<evidence type="ECO:0000313" key="2">
    <source>
        <dbReference type="Proteomes" id="UP000499080"/>
    </source>
</evidence>
<name>A0A4Y2N6B4_ARAVE</name>
<evidence type="ECO:0000313" key="1">
    <source>
        <dbReference type="EMBL" id="GBN34901.1"/>
    </source>
</evidence>
<sequence length="94" mass="11101">MVLQLCSSQRYSTTYVPVYLEDPDGFACYWHHLRKELRRTFSRQHGGYLMVRKIGLYNKTKFKSMSPNQHHNGLDPTWSNRLALSLDLNPIENE</sequence>
<proteinExistence type="predicted"/>
<keyword evidence="2" id="KW-1185">Reference proteome</keyword>
<organism evidence="1 2">
    <name type="scientific">Araneus ventricosus</name>
    <name type="common">Orbweaver spider</name>
    <name type="synonym">Epeira ventricosa</name>
    <dbReference type="NCBI Taxonomy" id="182803"/>
    <lineage>
        <taxon>Eukaryota</taxon>
        <taxon>Metazoa</taxon>
        <taxon>Ecdysozoa</taxon>
        <taxon>Arthropoda</taxon>
        <taxon>Chelicerata</taxon>
        <taxon>Arachnida</taxon>
        <taxon>Araneae</taxon>
        <taxon>Araneomorphae</taxon>
        <taxon>Entelegynae</taxon>
        <taxon>Araneoidea</taxon>
        <taxon>Araneidae</taxon>
        <taxon>Araneus</taxon>
    </lineage>
</organism>